<dbReference type="SMART" id="SM00342">
    <property type="entry name" value="HTH_ARAC"/>
    <property type="match status" value="1"/>
</dbReference>
<name>A0A5B2VR60_9BACT</name>
<dbReference type="Pfam" id="PF12833">
    <property type="entry name" value="HTH_18"/>
    <property type="match status" value="1"/>
</dbReference>
<dbReference type="GO" id="GO:0003700">
    <property type="term" value="F:DNA-binding transcription factor activity"/>
    <property type="evidence" value="ECO:0007669"/>
    <property type="project" value="InterPro"/>
</dbReference>
<dbReference type="Gene3D" id="1.10.10.60">
    <property type="entry name" value="Homeodomain-like"/>
    <property type="match status" value="1"/>
</dbReference>
<evidence type="ECO:0000259" key="4">
    <source>
        <dbReference type="PROSITE" id="PS01124"/>
    </source>
</evidence>
<dbReference type="InterPro" id="IPR046532">
    <property type="entry name" value="DUF6597"/>
</dbReference>
<dbReference type="EMBL" id="VUOC01000004">
    <property type="protein sequence ID" value="KAA2240876.1"/>
    <property type="molecule type" value="Genomic_DNA"/>
</dbReference>
<feature type="domain" description="HTH araC/xylS-type" evidence="4">
    <location>
        <begin position="158"/>
        <end position="259"/>
    </location>
</feature>
<evidence type="ECO:0000256" key="2">
    <source>
        <dbReference type="ARBA" id="ARBA00023125"/>
    </source>
</evidence>
<evidence type="ECO:0000313" key="6">
    <source>
        <dbReference type="Proteomes" id="UP000324611"/>
    </source>
</evidence>
<dbReference type="GO" id="GO:0043565">
    <property type="term" value="F:sequence-specific DNA binding"/>
    <property type="evidence" value="ECO:0007669"/>
    <property type="project" value="InterPro"/>
</dbReference>
<comment type="caution">
    <text evidence="5">The sequence shown here is derived from an EMBL/GenBank/DDBJ whole genome shotgun (WGS) entry which is preliminary data.</text>
</comment>
<keyword evidence="2" id="KW-0238">DNA-binding</keyword>
<keyword evidence="6" id="KW-1185">Reference proteome</keyword>
<accession>A0A5B2VR60</accession>
<dbReference type="RefSeq" id="WP_149842055.1">
    <property type="nucleotide sequence ID" value="NZ_VUOC01000004.1"/>
</dbReference>
<dbReference type="InterPro" id="IPR018060">
    <property type="entry name" value="HTH_AraC"/>
</dbReference>
<organism evidence="5 6">
    <name type="scientific">Chitinophaga agrisoli</name>
    <dbReference type="NCBI Taxonomy" id="2607653"/>
    <lineage>
        <taxon>Bacteria</taxon>
        <taxon>Pseudomonadati</taxon>
        <taxon>Bacteroidota</taxon>
        <taxon>Chitinophagia</taxon>
        <taxon>Chitinophagales</taxon>
        <taxon>Chitinophagaceae</taxon>
        <taxon>Chitinophaga</taxon>
    </lineage>
</organism>
<evidence type="ECO:0000313" key="5">
    <source>
        <dbReference type="EMBL" id="KAA2240876.1"/>
    </source>
</evidence>
<dbReference type="Pfam" id="PF20240">
    <property type="entry name" value="DUF6597"/>
    <property type="match status" value="1"/>
</dbReference>
<keyword evidence="1" id="KW-0805">Transcription regulation</keyword>
<reference evidence="5 6" key="2">
    <citation type="submission" date="2019-09" db="EMBL/GenBank/DDBJ databases">
        <authorList>
            <person name="Jin C."/>
        </authorList>
    </citation>
    <scope>NUCLEOTIDE SEQUENCE [LARGE SCALE GENOMIC DNA]</scope>
    <source>
        <strain evidence="5 6">BN140078</strain>
    </source>
</reference>
<sequence>MISVQTYVPEGLSPFIKSFWRLQVSDAIPGAYEEDIIPDGHHEIIFHLNAHAARRKTGTQAWGDEPAAFFAGQTLQSYTLQLNAGAVLYGIRFYPHTLALLFKFPAHLLTGGWLPLGDIPGADLLQHCITENAAQTFTRFERILHQQIRALRLTGGFSYVHKAVSTILQQKGDVRIDELIRATGVSVKHLDNSFKQFAGVTPKTLCNIIKLNYFIRYREQHPSKTLTECAYEASFYDQSHLIRLFKAFTCQSPRAYFSEVHYINEYFTGL</sequence>
<protein>
    <submittedName>
        <fullName evidence="5">AraC family transcriptional regulator</fullName>
    </submittedName>
</protein>
<keyword evidence="3" id="KW-0804">Transcription</keyword>
<dbReference type="Proteomes" id="UP000324611">
    <property type="component" value="Unassembled WGS sequence"/>
</dbReference>
<gene>
    <name evidence="5" type="ORF">F0L74_32620</name>
</gene>
<dbReference type="InterPro" id="IPR050204">
    <property type="entry name" value="AraC_XylS_family_regulators"/>
</dbReference>
<dbReference type="AlphaFoldDB" id="A0A5B2VR60"/>
<dbReference type="PANTHER" id="PTHR46796:SF13">
    <property type="entry name" value="HTH-TYPE TRANSCRIPTIONAL ACTIVATOR RHAS"/>
    <property type="match status" value="1"/>
</dbReference>
<reference evidence="5 6" key="1">
    <citation type="submission" date="2019-09" db="EMBL/GenBank/DDBJ databases">
        <title>Chitinophaga ginsengihumi sp. nov., isolated from soil of ginseng rhizosphere.</title>
        <authorList>
            <person name="Lee J."/>
        </authorList>
    </citation>
    <scope>NUCLEOTIDE SEQUENCE [LARGE SCALE GENOMIC DNA]</scope>
    <source>
        <strain evidence="5 6">BN140078</strain>
    </source>
</reference>
<dbReference type="PROSITE" id="PS01124">
    <property type="entry name" value="HTH_ARAC_FAMILY_2"/>
    <property type="match status" value="1"/>
</dbReference>
<evidence type="ECO:0000256" key="3">
    <source>
        <dbReference type="ARBA" id="ARBA00023163"/>
    </source>
</evidence>
<proteinExistence type="predicted"/>
<evidence type="ECO:0000256" key="1">
    <source>
        <dbReference type="ARBA" id="ARBA00023015"/>
    </source>
</evidence>
<dbReference type="PANTHER" id="PTHR46796">
    <property type="entry name" value="HTH-TYPE TRANSCRIPTIONAL ACTIVATOR RHAS-RELATED"/>
    <property type="match status" value="1"/>
</dbReference>